<name>A0A6D2HUD7_9BRAS</name>
<evidence type="ECO:0000313" key="2">
    <source>
        <dbReference type="Proteomes" id="UP000467841"/>
    </source>
</evidence>
<dbReference type="EMBL" id="CACVBM020000555">
    <property type="protein sequence ID" value="CAA7020555.1"/>
    <property type="molecule type" value="Genomic_DNA"/>
</dbReference>
<accession>A0A6D2HUD7</accession>
<dbReference type="Proteomes" id="UP000467841">
    <property type="component" value="Unassembled WGS sequence"/>
</dbReference>
<reference evidence="1" key="1">
    <citation type="submission" date="2020-01" db="EMBL/GenBank/DDBJ databases">
        <authorList>
            <person name="Mishra B."/>
        </authorList>
    </citation>
    <scope>NUCLEOTIDE SEQUENCE [LARGE SCALE GENOMIC DNA]</scope>
</reference>
<evidence type="ECO:0000313" key="1">
    <source>
        <dbReference type="EMBL" id="CAA7020555.1"/>
    </source>
</evidence>
<sequence>MKELALPLKGYMESFRRKIPSKYEEGKVDVLRKNVLSGGKEHASLCAKALKEREVEERLNKVVEKLELVFQLQGMTKSKFSYDLLHLDGLFAYESQRCEMNNVMLKMEAATVLIQTRIGWVTEKKIRDRETLFISLIKLLLLFNGV</sequence>
<organism evidence="1 2">
    <name type="scientific">Microthlaspi erraticum</name>
    <dbReference type="NCBI Taxonomy" id="1685480"/>
    <lineage>
        <taxon>Eukaryota</taxon>
        <taxon>Viridiplantae</taxon>
        <taxon>Streptophyta</taxon>
        <taxon>Embryophyta</taxon>
        <taxon>Tracheophyta</taxon>
        <taxon>Spermatophyta</taxon>
        <taxon>Magnoliopsida</taxon>
        <taxon>eudicotyledons</taxon>
        <taxon>Gunneridae</taxon>
        <taxon>Pentapetalae</taxon>
        <taxon>rosids</taxon>
        <taxon>malvids</taxon>
        <taxon>Brassicales</taxon>
        <taxon>Brassicaceae</taxon>
        <taxon>Coluteocarpeae</taxon>
        <taxon>Microthlaspi</taxon>
    </lineage>
</organism>
<proteinExistence type="predicted"/>
<dbReference type="AlphaFoldDB" id="A0A6D2HUD7"/>
<dbReference type="OrthoDB" id="415015at2759"/>
<comment type="caution">
    <text evidence="1">The sequence shown here is derived from an EMBL/GenBank/DDBJ whole genome shotgun (WGS) entry which is preliminary data.</text>
</comment>
<gene>
    <name evidence="1" type="ORF">MERR_LOCUS7790</name>
</gene>
<keyword evidence="2" id="KW-1185">Reference proteome</keyword>
<protein>
    <submittedName>
        <fullName evidence="1">Uncharacterized protein</fullName>
    </submittedName>
</protein>